<dbReference type="AlphaFoldDB" id="A0AAW6T956"/>
<comment type="similarity">
    <text evidence="1">Belongs to the glycosyl hydrolase 13 family.</text>
</comment>
<sequence length="584" mass="64726">MADPLEHPGPHEFATDDAGAQPDVTQETAGESAPPEWWRTAVIYQVYPRSFADASGDGIGDLPGVTSRLDALVELGVDAVWLSPFYRSPQRDAGYDVSDYCDVDPLFGTLASFDRMLEAAHQRGLRVIIDLVPNHSSSEHPWFQAALEAGPGSPERARYLFRDGKGEHGELPPNNWESVFGGPAWTRVIEADGEPGQWYLHLFDTSQPDFDWSNPEVRELFRGVLRFWLDRGVDGFRVDVAHGLVKAEGLPDLELPEAGGSLGGSREAPIVPYWAQEGVHEVYRDWRRLLEEYEGDRVLVAEAWVDPLERVASWVRPDEMHQAFNFSYLMSPWRADALREVIDDSLAAFGGVGAPSTWVLSNHDVIRHATRLALGEDHLQGHGIGPKTQGLPDRMPALRRARAATGLMLALPGSAYVYQGEELGLPEVTDLPDHARQDPTWFRTKGERYGRDGCRVPIPWEADAPAYGFSESSSSWLPQPSEWRELARDRQLGDPSSTLEFYRAALRLRSEFALGAGELEWLSELEGERMPKGVLAFRNNSLIVVANVGADEARVPEGTLLLASSEVPDGLLPADTTVWVLPAR</sequence>
<dbReference type="InterPro" id="IPR017853">
    <property type="entry name" value="GH"/>
</dbReference>
<evidence type="ECO:0000313" key="6">
    <source>
        <dbReference type="Proteomes" id="UP001321506"/>
    </source>
</evidence>
<dbReference type="PANTHER" id="PTHR10357:SF179">
    <property type="entry name" value="NEUTRAL AND BASIC AMINO ACID TRANSPORT PROTEIN RBAT"/>
    <property type="match status" value="1"/>
</dbReference>
<dbReference type="FunFam" id="3.90.400.10:FF:000001">
    <property type="entry name" value="Maltase A3, isoform A"/>
    <property type="match status" value="1"/>
</dbReference>
<dbReference type="Pfam" id="PF00128">
    <property type="entry name" value="Alpha-amylase"/>
    <property type="match status" value="1"/>
</dbReference>
<dbReference type="InterPro" id="IPR006047">
    <property type="entry name" value="GH13_cat_dom"/>
</dbReference>
<evidence type="ECO:0000259" key="4">
    <source>
        <dbReference type="SMART" id="SM00642"/>
    </source>
</evidence>
<evidence type="ECO:0000313" key="5">
    <source>
        <dbReference type="EMBL" id="MDI2098878.1"/>
    </source>
</evidence>
<dbReference type="PANTHER" id="PTHR10357">
    <property type="entry name" value="ALPHA-AMYLASE FAMILY MEMBER"/>
    <property type="match status" value="1"/>
</dbReference>
<organism evidence="5 6">
    <name type="scientific">Ruicaihuangia caeni</name>
    <dbReference type="NCBI Taxonomy" id="3042517"/>
    <lineage>
        <taxon>Bacteria</taxon>
        <taxon>Bacillati</taxon>
        <taxon>Actinomycetota</taxon>
        <taxon>Actinomycetes</taxon>
        <taxon>Micrococcales</taxon>
        <taxon>Microbacteriaceae</taxon>
        <taxon>Ruicaihuangia</taxon>
    </lineage>
</organism>
<keyword evidence="2" id="KW-0325">Glycoprotein</keyword>
<keyword evidence="5" id="KW-0378">Hydrolase</keyword>
<dbReference type="Gene3D" id="3.90.400.10">
    <property type="entry name" value="Oligo-1,6-glucosidase, Domain 2"/>
    <property type="match status" value="1"/>
</dbReference>
<gene>
    <name evidence="5" type="ORF">QF206_07875</name>
</gene>
<dbReference type="Gene3D" id="3.20.20.80">
    <property type="entry name" value="Glycosidases"/>
    <property type="match status" value="1"/>
</dbReference>
<feature type="domain" description="Glycosyl hydrolase family 13 catalytic" evidence="4">
    <location>
        <begin position="45"/>
        <end position="455"/>
    </location>
</feature>
<evidence type="ECO:0000256" key="1">
    <source>
        <dbReference type="ARBA" id="ARBA00008061"/>
    </source>
</evidence>
<keyword evidence="6" id="KW-1185">Reference proteome</keyword>
<dbReference type="InterPro" id="IPR045857">
    <property type="entry name" value="O16G_dom_2"/>
</dbReference>
<dbReference type="SMART" id="SM00642">
    <property type="entry name" value="Aamy"/>
    <property type="match status" value="1"/>
</dbReference>
<comment type="caution">
    <text evidence="5">The sequence shown here is derived from an EMBL/GenBank/DDBJ whole genome shotgun (WGS) entry which is preliminary data.</text>
</comment>
<protein>
    <submittedName>
        <fullName evidence="5">Glycoside hydrolase family 13 protein</fullName>
    </submittedName>
</protein>
<dbReference type="SUPFAM" id="SSF51445">
    <property type="entry name" value="(Trans)glycosidases"/>
    <property type="match status" value="1"/>
</dbReference>
<dbReference type="GO" id="GO:0009313">
    <property type="term" value="P:oligosaccharide catabolic process"/>
    <property type="evidence" value="ECO:0007669"/>
    <property type="project" value="TreeGrafter"/>
</dbReference>
<dbReference type="EMBL" id="JASATX010000003">
    <property type="protein sequence ID" value="MDI2098878.1"/>
    <property type="molecule type" value="Genomic_DNA"/>
</dbReference>
<evidence type="ECO:0000256" key="3">
    <source>
        <dbReference type="SAM" id="MobiDB-lite"/>
    </source>
</evidence>
<feature type="compositionally biased region" description="Basic and acidic residues" evidence="3">
    <location>
        <begin position="1"/>
        <end position="14"/>
    </location>
</feature>
<dbReference type="CDD" id="cd11332">
    <property type="entry name" value="AmyAc_OligoGlu_TS"/>
    <property type="match status" value="1"/>
</dbReference>
<reference evidence="5 6" key="1">
    <citation type="submission" date="2023-04" db="EMBL/GenBank/DDBJ databases">
        <title>Klugiella caeni sp. nov. isolated from the sludge of biochemical tank.</title>
        <authorList>
            <person name="Geng K."/>
        </authorList>
    </citation>
    <scope>NUCLEOTIDE SEQUENCE [LARGE SCALE GENOMIC DNA]</scope>
    <source>
        <strain evidence="5 6">YN-L-19</strain>
    </source>
</reference>
<evidence type="ECO:0000256" key="2">
    <source>
        <dbReference type="ARBA" id="ARBA00023180"/>
    </source>
</evidence>
<feature type="region of interest" description="Disordered" evidence="3">
    <location>
        <begin position="1"/>
        <end position="32"/>
    </location>
</feature>
<proteinExistence type="inferred from homology"/>
<accession>A0AAW6T956</accession>
<name>A0AAW6T956_9MICO</name>
<dbReference type="RefSeq" id="WP_281488671.1">
    <property type="nucleotide sequence ID" value="NZ_JASATX010000003.1"/>
</dbReference>
<dbReference type="GO" id="GO:0004556">
    <property type="term" value="F:alpha-amylase activity"/>
    <property type="evidence" value="ECO:0007669"/>
    <property type="project" value="TreeGrafter"/>
</dbReference>
<dbReference type="Proteomes" id="UP001321506">
    <property type="component" value="Unassembled WGS sequence"/>
</dbReference>